<dbReference type="InterPro" id="IPR011658">
    <property type="entry name" value="PA14_dom"/>
</dbReference>
<dbReference type="Pfam" id="PF21365">
    <property type="entry name" value="Glyco_hydro_31_3rd"/>
    <property type="match status" value="1"/>
</dbReference>
<dbReference type="GO" id="GO:0005975">
    <property type="term" value="P:carbohydrate metabolic process"/>
    <property type="evidence" value="ECO:0007669"/>
    <property type="project" value="InterPro"/>
</dbReference>
<dbReference type="PROSITE" id="PS51820">
    <property type="entry name" value="PA14"/>
    <property type="match status" value="1"/>
</dbReference>
<dbReference type="CDD" id="cd06591">
    <property type="entry name" value="GH31_xylosidase_XylS"/>
    <property type="match status" value="1"/>
</dbReference>
<dbReference type="InterPro" id="IPR025887">
    <property type="entry name" value="Glyco_hydro_31_N_dom"/>
</dbReference>
<keyword evidence="2" id="KW-0326">Glycosidase</keyword>
<reference evidence="4 5" key="1">
    <citation type="submission" date="2019-12" db="EMBL/GenBank/DDBJ databases">
        <title>Genomic-based taxomic classification of the family Erythrobacteraceae.</title>
        <authorList>
            <person name="Xu L."/>
        </authorList>
    </citation>
    <scope>NUCLEOTIDE SEQUENCE [LARGE SCALE GENOMIC DNA]</scope>
    <source>
        <strain evidence="4 5">MCCC 1A09962</strain>
    </source>
</reference>
<dbReference type="Pfam" id="PF17137">
    <property type="entry name" value="DUF5110"/>
    <property type="match status" value="1"/>
</dbReference>
<dbReference type="InterPro" id="IPR013780">
    <property type="entry name" value="Glyco_hydro_b"/>
</dbReference>
<keyword evidence="2" id="KW-0378">Hydrolase</keyword>
<dbReference type="GO" id="GO:0004553">
    <property type="term" value="F:hydrolase activity, hydrolyzing O-glycosyl compounds"/>
    <property type="evidence" value="ECO:0007669"/>
    <property type="project" value="InterPro"/>
</dbReference>
<evidence type="ECO:0000313" key="4">
    <source>
        <dbReference type="EMBL" id="MXO85839.1"/>
    </source>
</evidence>
<organism evidence="4 5">
    <name type="scientific">Parapontixanthobacter aurantiacus</name>
    <dbReference type="NCBI Taxonomy" id="1463599"/>
    <lineage>
        <taxon>Bacteria</taxon>
        <taxon>Pseudomonadati</taxon>
        <taxon>Pseudomonadota</taxon>
        <taxon>Alphaproteobacteria</taxon>
        <taxon>Sphingomonadales</taxon>
        <taxon>Erythrobacteraceae</taxon>
        <taxon>Parapontixanthobacter</taxon>
    </lineage>
</organism>
<dbReference type="EMBL" id="WTYW01000001">
    <property type="protein sequence ID" value="MXO85839.1"/>
    <property type="molecule type" value="Genomic_DNA"/>
</dbReference>
<comment type="caution">
    <text evidence="4">The sequence shown here is derived from an EMBL/GenBank/DDBJ whole genome shotgun (WGS) entry which is preliminary data.</text>
</comment>
<dbReference type="Gene3D" id="2.60.40.1180">
    <property type="entry name" value="Golgi alpha-mannosidase II"/>
    <property type="match status" value="2"/>
</dbReference>
<dbReference type="Gene3D" id="2.60.40.1760">
    <property type="entry name" value="glycosyl hydrolase (family 31)"/>
    <property type="match status" value="1"/>
</dbReference>
<dbReference type="PANTHER" id="PTHR43863">
    <property type="entry name" value="HYDROLASE, PUTATIVE (AFU_ORTHOLOGUE AFUA_1G03140)-RELATED"/>
    <property type="match status" value="1"/>
</dbReference>
<dbReference type="InterPro" id="IPR033403">
    <property type="entry name" value="DUF5110"/>
</dbReference>
<proteinExistence type="inferred from homology"/>
<dbReference type="GO" id="GO:0030246">
    <property type="term" value="F:carbohydrate binding"/>
    <property type="evidence" value="ECO:0007669"/>
    <property type="project" value="InterPro"/>
</dbReference>
<dbReference type="SMART" id="SM00758">
    <property type="entry name" value="PA14"/>
    <property type="match status" value="1"/>
</dbReference>
<dbReference type="InterPro" id="IPR037524">
    <property type="entry name" value="PA14/GLEYA"/>
</dbReference>
<comment type="similarity">
    <text evidence="1 2">Belongs to the glycosyl hydrolase 31 family.</text>
</comment>
<sequence>MIVTTDADEQVRVLAYADGTFRVTIAEELPAGRPTTMVVAEPDGAPYFSQADGTAYLRGSEGSVAVALKDGRLTVFDESGEVLLDEYAAARRITPVELEGQQWFETRVQFNRGTDEGLYGFGQHQNRQMNYNGEDLELAQHNMAITVPYMVSTRGYGLLWDNASITRVGNPEPYEKLKPDVIFWSERGRDNHGFEAGWLAQYYLGDKLVVERKEEAIDYQYLRDQERWPVEAKAAVEAATSGQNTQGNAVEEQRVVWTGGVTMRKGGTHNFRLYSSSYVKVFADDELVFERWRQNWNPWYHNFELEFEPGQTVQLRVEWEPNQGYIALEHSPPLPSEDRNSVSFASEAGKAIDFYVVPATTMDEGIAGYRRLTGKAPMMPRWAYGFWQSRQRYNTQGELLDVMQAYRDQQIPIDNIVQDWFYWPEDSWGCHCFDPARFPDPAAMVDKVHELDGRIMISVWPKFYPTTENGNELREKGYLYERPLDAGQLDWVGKGYPNTFYDPYSAEARDIYWRQMADTLAPLGFDAWWMDATEPDWHSNLSVEERKYQMTSPTTGAPGAAIFNSYPLVHAEGVFDGLREAQPDKRPFILTRSGFGGIQRTSSALWSGDVAARWDDLRDQISAGLNLSVAGVPNWTHDIGGFSLENRFSQQVPEHVPEWRELYLRWFQFGAFTPLFRSHGEFPQRETYIISDGDPEMREGLLHYHRLRYRLMPYIYTVAADTHLQDGTIMRPLVMDFEADRKVWGIDDQYLFGPSLLVAPVSVFEARSREVYLPAGADWYDALTGSKVAGGQSFVANAPRERMPLFVREGSIVPTGPDVQWTGENPQGPLTIHVFAGADGSFTLYEDEGTDMGYTRGELARVPMTWDDAARRLTLGAREGKFPGMASERRMTVIVHEGADEGDVFAAKGQREITYRGEALELAL</sequence>
<keyword evidence="5" id="KW-1185">Reference proteome</keyword>
<feature type="domain" description="PA14" evidence="3">
    <location>
        <begin position="193"/>
        <end position="346"/>
    </location>
</feature>
<evidence type="ECO:0000256" key="2">
    <source>
        <dbReference type="RuleBase" id="RU361185"/>
    </source>
</evidence>
<accession>A0A844ZJG4</accession>
<dbReference type="Pfam" id="PF01055">
    <property type="entry name" value="Glyco_hydro_31_2nd"/>
    <property type="match status" value="1"/>
</dbReference>
<dbReference type="InterPro" id="IPR017853">
    <property type="entry name" value="GH"/>
</dbReference>
<dbReference type="Gene3D" id="2.60.120.380">
    <property type="match status" value="1"/>
</dbReference>
<dbReference type="SUPFAM" id="SSF74650">
    <property type="entry name" value="Galactose mutarotase-like"/>
    <property type="match status" value="1"/>
</dbReference>
<dbReference type="InterPro" id="IPR048395">
    <property type="entry name" value="Glyco_hydro_31_C"/>
</dbReference>
<evidence type="ECO:0000259" key="3">
    <source>
        <dbReference type="PROSITE" id="PS51820"/>
    </source>
</evidence>
<gene>
    <name evidence="4" type="ORF">GRI38_07310</name>
</gene>
<dbReference type="Proteomes" id="UP000433104">
    <property type="component" value="Unassembled WGS sequence"/>
</dbReference>
<dbReference type="AlphaFoldDB" id="A0A844ZJG4"/>
<dbReference type="RefSeq" id="WP_160682191.1">
    <property type="nucleotide sequence ID" value="NZ_WTYW01000001.1"/>
</dbReference>
<protein>
    <submittedName>
        <fullName evidence="4">DUF5110 domain-containing protein</fullName>
    </submittedName>
</protein>
<dbReference type="SUPFAM" id="SSF51011">
    <property type="entry name" value="Glycosyl hydrolase domain"/>
    <property type="match status" value="1"/>
</dbReference>
<dbReference type="Pfam" id="PF13802">
    <property type="entry name" value="Gal_mutarotas_2"/>
    <property type="match status" value="1"/>
</dbReference>
<dbReference type="Gene3D" id="3.20.20.80">
    <property type="entry name" value="Glycosidases"/>
    <property type="match status" value="1"/>
</dbReference>
<dbReference type="SUPFAM" id="SSF51445">
    <property type="entry name" value="(Trans)glycosidases"/>
    <property type="match status" value="1"/>
</dbReference>
<dbReference type="SUPFAM" id="SSF56988">
    <property type="entry name" value="Anthrax protective antigen"/>
    <property type="match status" value="1"/>
</dbReference>
<dbReference type="InterPro" id="IPR051816">
    <property type="entry name" value="Glycosyl_Hydrolase_31"/>
</dbReference>
<dbReference type="CDD" id="cd14752">
    <property type="entry name" value="GH31_N"/>
    <property type="match status" value="1"/>
</dbReference>
<name>A0A844ZJG4_9SPHN</name>
<dbReference type="OrthoDB" id="176168at2"/>
<dbReference type="InterPro" id="IPR000322">
    <property type="entry name" value="Glyco_hydro_31_TIM"/>
</dbReference>
<evidence type="ECO:0000256" key="1">
    <source>
        <dbReference type="ARBA" id="ARBA00007806"/>
    </source>
</evidence>
<evidence type="ECO:0000313" key="5">
    <source>
        <dbReference type="Proteomes" id="UP000433104"/>
    </source>
</evidence>
<dbReference type="InterPro" id="IPR011013">
    <property type="entry name" value="Gal_mutarotase_sf_dom"/>
</dbReference>
<dbReference type="PANTHER" id="PTHR43863:SF2">
    <property type="entry name" value="MALTASE-GLUCOAMYLASE"/>
    <property type="match status" value="1"/>
</dbReference>